<reference evidence="2 3" key="1">
    <citation type="submission" date="2019-05" db="EMBL/GenBank/DDBJ databases">
        <title>Another draft genome of Portunus trituberculatus and its Hox gene families provides insights of decapod evolution.</title>
        <authorList>
            <person name="Jeong J.-H."/>
            <person name="Song I."/>
            <person name="Kim S."/>
            <person name="Choi T."/>
            <person name="Kim D."/>
            <person name="Ryu S."/>
            <person name="Kim W."/>
        </authorList>
    </citation>
    <scope>NUCLEOTIDE SEQUENCE [LARGE SCALE GENOMIC DNA]</scope>
    <source>
        <tissue evidence="2">Muscle</tissue>
    </source>
</reference>
<organism evidence="2 3">
    <name type="scientific">Portunus trituberculatus</name>
    <name type="common">Swimming crab</name>
    <name type="synonym">Neptunus trituberculatus</name>
    <dbReference type="NCBI Taxonomy" id="210409"/>
    <lineage>
        <taxon>Eukaryota</taxon>
        <taxon>Metazoa</taxon>
        <taxon>Ecdysozoa</taxon>
        <taxon>Arthropoda</taxon>
        <taxon>Crustacea</taxon>
        <taxon>Multicrustacea</taxon>
        <taxon>Malacostraca</taxon>
        <taxon>Eumalacostraca</taxon>
        <taxon>Eucarida</taxon>
        <taxon>Decapoda</taxon>
        <taxon>Pleocyemata</taxon>
        <taxon>Brachyura</taxon>
        <taxon>Eubrachyura</taxon>
        <taxon>Portunoidea</taxon>
        <taxon>Portunidae</taxon>
        <taxon>Portuninae</taxon>
        <taxon>Portunus</taxon>
    </lineage>
</organism>
<comment type="caution">
    <text evidence="2">The sequence shown here is derived from an EMBL/GenBank/DDBJ whole genome shotgun (WGS) entry which is preliminary data.</text>
</comment>
<sequence>MTICWPIRVWQEPAVAIIGMGLVARAIKGPVSRGIVAVPALHDFRGLAPFNCPKLAAAVAPSPATPKPPQKPVALLVWPSQQGEDWLVLPASHSTVKTAAPLMSATRMDRPDPPVLSTGEVSCTPEEGPLDWCKPFLCRGTAE</sequence>
<evidence type="ECO:0000256" key="1">
    <source>
        <dbReference type="SAM" id="MobiDB-lite"/>
    </source>
</evidence>
<gene>
    <name evidence="2" type="ORF">E2C01_078387</name>
</gene>
<dbReference type="Proteomes" id="UP000324222">
    <property type="component" value="Unassembled WGS sequence"/>
</dbReference>
<accession>A0A5B7IIL3</accession>
<evidence type="ECO:0000313" key="2">
    <source>
        <dbReference type="EMBL" id="MPC83672.1"/>
    </source>
</evidence>
<protein>
    <submittedName>
        <fullName evidence="2">Uncharacterized protein</fullName>
    </submittedName>
</protein>
<name>A0A5B7IIL3_PORTR</name>
<keyword evidence="3" id="KW-1185">Reference proteome</keyword>
<dbReference type="EMBL" id="VSRR010063116">
    <property type="protein sequence ID" value="MPC83672.1"/>
    <property type="molecule type" value="Genomic_DNA"/>
</dbReference>
<dbReference type="AlphaFoldDB" id="A0A5B7IIL3"/>
<evidence type="ECO:0000313" key="3">
    <source>
        <dbReference type="Proteomes" id="UP000324222"/>
    </source>
</evidence>
<proteinExistence type="predicted"/>
<feature type="region of interest" description="Disordered" evidence="1">
    <location>
        <begin position="101"/>
        <end position="122"/>
    </location>
</feature>